<dbReference type="EMBL" id="JAQQWI010000018">
    <property type="protein sequence ID" value="KAK8001850.1"/>
    <property type="molecule type" value="Genomic_DNA"/>
</dbReference>
<dbReference type="Proteomes" id="UP001396898">
    <property type="component" value="Unassembled WGS sequence"/>
</dbReference>
<comment type="caution">
    <text evidence="1">The sequence shown here is derived from an EMBL/GenBank/DDBJ whole genome shotgun (WGS) entry which is preliminary data.</text>
</comment>
<evidence type="ECO:0000313" key="1">
    <source>
        <dbReference type="EMBL" id="KAK8001850.1"/>
    </source>
</evidence>
<reference evidence="1 2" key="1">
    <citation type="submission" date="2023-01" db="EMBL/GenBank/DDBJ databases">
        <title>Analysis of 21 Apiospora genomes using comparative genomics revels a genus with tremendous synthesis potential of carbohydrate active enzymes and secondary metabolites.</title>
        <authorList>
            <person name="Sorensen T."/>
        </authorList>
    </citation>
    <scope>NUCLEOTIDE SEQUENCE [LARGE SCALE GENOMIC DNA]</scope>
    <source>
        <strain evidence="1 2">CBS 20057</strain>
    </source>
</reference>
<gene>
    <name evidence="1" type="ORF">PG991_014072</name>
</gene>
<protein>
    <submittedName>
        <fullName evidence="1">Uncharacterized protein</fullName>
    </submittedName>
</protein>
<organism evidence="1 2">
    <name type="scientific">Apiospora marii</name>
    <dbReference type="NCBI Taxonomy" id="335849"/>
    <lineage>
        <taxon>Eukaryota</taxon>
        <taxon>Fungi</taxon>
        <taxon>Dikarya</taxon>
        <taxon>Ascomycota</taxon>
        <taxon>Pezizomycotina</taxon>
        <taxon>Sordariomycetes</taxon>
        <taxon>Xylariomycetidae</taxon>
        <taxon>Amphisphaeriales</taxon>
        <taxon>Apiosporaceae</taxon>
        <taxon>Apiospora</taxon>
    </lineage>
</organism>
<proteinExistence type="predicted"/>
<keyword evidence="2" id="KW-1185">Reference proteome</keyword>
<evidence type="ECO:0000313" key="2">
    <source>
        <dbReference type="Proteomes" id="UP001396898"/>
    </source>
</evidence>
<sequence>MKPPGPVTTAFNAILRTWAPEGTTAEKKDVFSHHEVLTHTRCLTKASLRRSQSRQERSKQAL</sequence>
<name>A0ABR1R7S2_9PEZI</name>
<accession>A0ABR1R7S2</accession>